<keyword evidence="3" id="KW-1185">Reference proteome</keyword>
<dbReference type="Proteomes" id="UP000261080">
    <property type="component" value="Unassembled WGS sequence"/>
</dbReference>
<comment type="caution">
    <text evidence="2">The sequence shown here is derived from an EMBL/GenBank/DDBJ whole genome shotgun (WGS) entry which is preliminary data.</text>
</comment>
<dbReference type="GeneID" id="97192858"/>
<dbReference type="EMBL" id="QVLX01000001">
    <property type="protein sequence ID" value="RGE89905.1"/>
    <property type="molecule type" value="Genomic_DNA"/>
</dbReference>
<feature type="domain" description="Bacteriophage T5 Orf172 DNA-binding" evidence="1">
    <location>
        <begin position="14"/>
        <end position="103"/>
    </location>
</feature>
<gene>
    <name evidence="2" type="ORF">DW016_01125</name>
</gene>
<dbReference type="SMART" id="SM00974">
    <property type="entry name" value="T5orf172"/>
    <property type="match status" value="1"/>
</dbReference>
<dbReference type="InterPro" id="IPR018306">
    <property type="entry name" value="Phage_T5_Orf172_DNA-bd"/>
</dbReference>
<evidence type="ECO:0000313" key="3">
    <source>
        <dbReference type="Proteomes" id="UP000261080"/>
    </source>
</evidence>
<proteinExistence type="predicted"/>
<evidence type="ECO:0000259" key="1">
    <source>
        <dbReference type="SMART" id="SM00974"/>
    </source>
</evidence>
<organism evidence="2 3">
    <name type="scientific">Sellimonas intestinalis</name>
    <dbReference type="NCBI Taxonomy" id="1653434"/>
    <lineage>
        <taxon>Bacteria</taxon>
        <taxon>Bacillati</taxon>
        <taxon>Bacillota</taxon>
        <taxon>Clostridia</taxon>
        <taxon>Lachnospirales</taxon>
        <taxon>Lachnospiraceae</taxon>
        <taxon>Sellimonas</taxon>
    </lineage>
</organism>
<dbReference type="Pfam" id="PF10544">
    <property type="entry name" value="T5orf172"/>
    <property type="match status" value="1"/>
</dbReference>
<accession>A0A3E3K5M8</accession>
<name>A0A3E3K5M8_9FIRM</name>
<protein>
    <submittedName>
        <fullName evidence="2">GIY-YIG nuclease family protein</fullName>
    </submittedName>
</protein>
<evidence type="ECO:0000313" key="2">
    <source>
        <dbReference type="EMBL" id="RGE89905.1"/>
    </source>
</evidence>
<reference evidence="2 3" key="1">
    <citation type="submission" date="2018-08" db="EMBL/GenBank/DDBJ databases">
        <title>A genome reference for cultivated species of the human gut microbiota.</title>
        <authorList>
            <person name="Zou Y."/>
            <person name="Xue W."/>
            <person name="Luo G."/>
        </authorList>
    </citation>
    <scope>NUCLEOTIDE SEQUENCE [LARGE SCALE GENOMIC DNA]</scope>
    <source>
        <strain evidence="2 3">AF37-2AT</strain>
    </source>
</reference>
<dbReference type="OrthoDB" id="2313491at2"/>
<dbReference type="AlphaFoldDB" id="A0A3E3K5M8"/>
<dbReference type="RefSeq" id="WP_024732675.1">
    <property type="nucleotide sequence ID" value="NZ_BAABYU010000001.1"/>
</dbReference>
<sequence>MSDKKGVIYILTNPSFPDYVKIGYADDIDKRLKQLNRSECIPFAFRVYATYEVNSRLSDLKLHTIIDKLNPELRSIDDFNGQKRIREFYAMKPEEAYAILEAMAEIHDCKENLKLVVPSDVEALEEQLAQEIDTESHEKAENFSFIKCQISVGEEIEYYDDPSIKCKVVGDRKVEYKGKEMSLTAAAKLISGKKYSIAGPRFFKYKGEWLNDIRARIGF</sequence>